<dbReference type="Proteomes" id="UP001154282">
    <property type="component" value="Unassembled WGS sequence"/>
</dbReference>
<accession>A0AAV0LQ28</accession>
<sequence length="31" mass="3544">MVQLFYLRRVLLQVECLGGVMGDSSRHLLPI</sequence>
<keyword evidence="2" id="KW-1185">Reference proteome</keyword>
<evidence type="ECO:0000313" key="1">
    <source>
        <dbReference type="EMBL" id="CAI0435629.1"/>
    </source>
</evidence>
<organism evidence="1 2">
    <name type="scientific">Linum tenue</name>
    <dbReference type="NCBI Taxonomy" id="586396"/>
    <lineage>
        <taxon>Eukaryota</taxon>
        <taxon>Viridiplantae</taxon>
        <taxon>Streptophyta</taxon>
        <taxon>Embryophyta</taxon>
        <taxon>Tracheophyta</taxon>
        <taxon>Spermatophyta</taxon>
        <taxon>Magnoliopsida</taxon>
        <taxon>eudicotyledons</taxon>
        <taxon>Gunneridae</taxon>
        <taxon>Pentapetalae</taxon>
        <taxon>rosids</taxon>
        <taxon>fabids</taxon>
        <taxon>Malpighiales</taxon>
        <taxon>Linaceae</taxon>
        <taxon>Linum</taxon>
    </lineage>
</organism>
<reference evidence="1" key="1">
    <citation type="submission" date="2022-08" db="EMBL/GenBank/DDBJ databases">
        <authorList>
            <person name="Gutierrez-Valencia J."/>
        </authorList>
    </citation>
    <scope>NUCLEOTIDE SEQUENCE</scope>
</reference>
<protein>
    <submittedName>
        <fullName evidence="1">Uncharacterized protein</fullName>
    </submittedName>
</protein>
<comment type="caution">
    <text evidence="1">The sequence shown here is derived from an EMBL/GenBank/DDBJ whole genome shotgun (WGS) entry which is preliminary data.</text>
</comment>
<gene>
    <name evidence="1" type="ORF">LITE_LOCUS24769</name>
</gene>
<evidence type="ECO:0000313" key="2">
    <source>
        <dbReference type="Proteomes" id="UP001154282"/>
    </source>
</evidence>
<dbReference type="EMBL" id="CAMGYJ010000006">
    <property type="protein sequence ID" value="CAI0435629.1"/>
    <property type="molecule type" value="Genomic_DNA"/>
</dbReference>
<name>A0AAV0LQ28_9ROSI</name>
<dbReference type="AlphaFoldDB" id="A0AAV0LQ28"/>
<proteinExistence type="predicted"/>